<gene>
    <name evidence="13" type="primary">amtB</name>
    <name evidence="13" type="ORF">V6x_22510</name>
</gene>
<dbReference type="SUPFAM" id="SSF111352">
    <property type="entry name" value="Ammonium transporter"/>
    <property type="match status" value="1"/>
</dbReference>
<dbReference type="InterPro" id="IPR029020">
    <property type="entry name" value="Ammonium/urea_transptr"/>
</dbReference>
<feature type="transmembrane region" description="Helical" evidence="10">
    <location>
        <begin position="156"/>
        <end position="178"/>
    </location>
</feature>
<evidence type="ECO:0000256" key="11">
    <source>
        <dbReference type="SAM" id="SignalP"/>
    </source>
</evidence>
<proteinExistence type="inferred from homology"/>
<feature type="transmembrane region" description="Helical" evidence="10">
    <location>
        <begin position="58"/>
        <end position="80"/>
    </location>
</feature>
<dbReference type="InterPro" id="IPR024041">
    <property type="entry name" value="NH4_transpt_AmtB-like_dom"/>
</dbReference>
<dbReference type="GO" id="GO:0005886">
    <property type="term" value="C:plasma membrane"/>
    <property type="evidence" value="ECO:0007669"/>
    <property type="project" value="UniProtKB-SubCell"/>
</dbReference>
<reference evidence="13 14" key="1">
    <citation type="submission" date="2019-02" db="EMBL/GenBank/DDBJ databases">
        <title>Deep-cultivation of Planctomycetes and their phenomic and genomic characterization uncovers novel biology.</title>
        <authorList>
            <person name="Wiegand S."/>
            <person name="Jogler M."/>
            <person name="Boedeker C."/>
            <person name="Pinto D."/>
            <person name="Vollmers J."/>
            <person name="Rivas-Marin E."/>
            <person name="Kohn T."/>
            <person name="Peeters S.H."/>
            <person name="Heuer A."/>
            <person name="Rast P."/>
            <person name="Oberbeckmann S."/>
            <person name="Bunk B."/>
            <person name="Jeske O."/>
            <person name="Meyerdierks A."/>
            <person name="Storesund J.E."/>
            <person name="Kallscheuer N."/>
            <person name="Luecker S."/>
            <person name="Lage O.M."/>
            <person name="Pohl T."/>
            <person name="Merkel B.J."/>
            <person name="Hornburger P."/>
            <person name="Mueller R.-W."/>
            <person name="Bruemmer F."/>
            <person name="Labrenz M."/>
            <person name="Spormann A.M."/>
            <person name="Op den Camp H."/>
            <person name="Overmann J."/>
            <person name="Amann R."/>
            <person name="Jetten M.S.M."/>
            <person name="Mascher T."/>
            <person name="Medema M.H."/>
            <person name="Devos D.P."/>
            <person name="Kaster A.-K."/>
            <person name="Ovreas L."/>
            <person name="Rohde M."/>
            <person name="Galperin M.Y."/>
            <person name="Jogler C."/>
        </authorList>
    </citation>
    <scope>NUCLEOTIDE SEQUENCE [LARGE SCALE GENOMIC DNA]</scope>
    <source>
        <strain evidence="13 14">V6</strain>
    </source>
</reference>
<feature type="chain" id="PRO_5022048715" description="Ammonium transporter" evidence="11">
    <location>
        <begin position="29"/>
        <end position="474"/>
    </location>
</feature>
<dbReference type="FunFam" id="1.10.3430.10:FF:000007">
    <property type="entry name" value="Ammonium transporter"/>
    <property type="match status" value="1"/>
</dbReference>
<evidence type="ECO:0000313" key="13">
    <source>
        <dbReference type="EMBL" id="QDU02546.1"/>
    </source>
</evidence>
<feature type="transmembrane region" description="Helical" evidence="10">
    <location>
        <begin position="185"/>
        <end position="206"/>
    </location>
</feature>
<evidence type="ECO:0000259" key="12">
    <source>
        <dbReference type="Pfam" id="PF00909"/>
    </source>
</evidence>
<dbReference type="InterPro" id="IPR018047">
    <property type="entry name" value="Ammonium_transpt_CS"/>
</dbReference>
<dbReference type="Proteomes" id="UP000320722">
    <property type="component" value="Chromosome"/>
</dbReference>
<keyword evidence="4" id="KW-1003">Cell membrane</keyword>
<evidence type="ECO:0000256" key="1">
    <source>
        <dbReference type="ARBA" id="ARBA00004651"/>
    </source>
</evidence>
<feature type="transmembrane region" description="Helical" evidence="10">
    <location>
        <begin position="92"/>
        <end position="112"/>
    </location>
</feature>
<dbReference type="Gene3D" id="1.10.3430.10">
    <property type="entry name" value="Ammonium transporter AmtB like domains"/>
    <property type="match status" value="1"/>
</dbReference>
<feature type="transmembrane region" description="Helical" evidence="10">
    <location>
        <begin position="260"/>
        <end position="280"/>
    </location>
</feature>
<dbReference type="PROSITE" id="PS01219">
    <property type="entry name" value="AMMONIUM_TRANSP"/>
    <property type="match status" value="1"/>
</dbReference>
<evidence type="ECO:0000256" key="3">
    <source>
        <dbReference type="ARBA" id="ARBA00022448"/>
    </source>
</evidence>
<keyword evidence="7 10" id="KW-0472">Membrane</keyword>
<evidence type="ECO:0000256" key="4">
    <source>
        <dbReference type="ARBA" id="ARBA00022475"/>
    </source>
</evidence>
<dbReference type="AlphaFoldDB" id="A0A517WBB6"/>
<keyword evidence="3 10" id="KW-0813">Transport</keyword>
<dbReference type="RefSeq" id="WP_232105065.1">
    <property type="nucleotide sequence ID" value="NZ_CP036347.1"/>
</dbReference>
<accession>A0A517WBB6</accession>
<feature type="domain" description="Ammonium transporter AmtB-like" evidence="12">
    <location>
        <begin position="59"/>
        <end position="471"/>
    </location>
</feature>
<feature type="transmembrane region" description="Helical" evidence="10">
    <location>
        <begin position="346"/>
        <end position="367"/>
    </location>
</feature>
<dbReference type="NCBIfam" id="TIGR00836">
    <property type="entry name" value="amt"/>
    <property type="match status" value="1"/>
</dbReference>
<name>A0A517WBB6_9PLAN</name>
<keyword evidence="6 10" id="KW-1133">Transmembrane helix</keyword>
<keyword evidence="11" id="KW-0732">Signal</keyword>
<evidence type="ECO:0000256" key="9">
    <source>
        <dbReference type="ARBA" id="ARBA00050025"/>
    </source>
</evidence>
<evidence type="ECO:0000256" key="5">
    <source>
        <dbReference type="ARBA" id="ARBA00022692"/>
    </source>
</evidence>
<dbReference type="PANTHER" id="PTHR43029">
    <property type="entry name" value="AMMONIUM TRANSPORTER MEP2"/>
    <property type="match status" value="1"/>
</dbReference>
<keyword evidence="5 10" id="KW-0812">Transmembrane</keyword>
<comment type="similarity">
    <text evidence="2 10">Belongs to the ammonia transporter channel (TC 1.A.11.2) family.</text>
</comment>
<feature type="transmembrane region" description="Helical" evidence="10">
    <location>
        <begin position="226"/>
        <end position="248"/>
    </location>
</feature>
<dbReference type="PANTHER" id="PTHR43029:SF10">
    <property type="entry name" value="AMMONIUM TRANSPORTER MEP2"/>
    <property type="match status" value="1"/>
</dbReference>
<feature type="transmembrane region" description="Helical" evidence="10">
    <location>
        <begin position="292"/>
        <end position="310"/>
    </location>
</feature>
<evidence type="ECO:0000313" key="14">
    <source>
        <dbReference type="Proteomes" id="UP000320722"/>
    </source>
</evidence>
<dbReference type="GO" id="GO:0008519">
    <property type="term" value="F:ammonium channel activity"/>
    <property type="evidence" value="ECO:0007669"/>
    <property type="project" value="InterPro"/>
</dbReference>
<evidence type="ECO:0000256" key="7">
    <source>
        <dbReference type="ARBA" id="ARBA00023136"/>
    </source>
</evidence>
<organism evidence="13 14">
    <name type="scientific">Gimesia chilikensis</name>
    <dbReference type="NCBI Taxonomy" id="2605989"/>
    <lineage>
        <taxon>Bacteria</taxon>
        <taxon>Pseudomonadati</taxon>
        <taxon>Planctomycetota</taxon>
        <taxon>Planctomycetia</taxon>
        <taxon>Planctomycetales</taxon>
        <taxon>Planctomycetaceae</taxon>
        <taxon>Gimesia</taxon>
    </lineage>
</organism>
<sequence length="474" mass="50035" precursor="true">MRRVYRLRTYCTIFTLCLGLLASGPLFADETTSAPPLGSSAEAPAQEAAAVEFSNADIAWMMVASALVLMMTAPGLALFYGGLVRKKNILGVMMQCVFLMGLMSVIWALWGYSLAFGSDILGGFVGGFDHVLLKGVIPSWKDGAVDIPANGSIPKALFMVFQMMFFIITPALICGAFAERMKFSSMVVFSILWGTFIYCPIAHWVWSDTGWLCEWNENALYPAFDFAGGTVVHISSGFSALVCAILLGKRLGYGQEPMPPHNLTYTFIGATMLWVGWFGFNAGSAVSANPAAVNAFVATHLAAAAGVLAWSVAEWYSLGKPSILGACSGAVAGLVCITPACGTVTPLSGIILGLIAGFACYFACTTLKSKFKYDDSLDAFGVHGVGGTVGAILTGVFASRAITGNAEGSGLLEGNTQQFINQLVSVGAAVVISVIGTIIILKLIDLTMGLRVSKDGEIQGLDLSQHGEEGYIFL</sequence>
<dbReference type="Pfam" id="PF00909">
    <property type="entry name" value="Ammonium_transp"/>
    <property type="match status" value="1"/>
</dbReference>
<evidence type="ECO:0000256" key="10">
    <source>
        <dbReference type="RuleBase" id="RU362002"/>
    </source>
</evidence>
<dbReference type="EMBL" id="CP036347">
    <property type="protein sequence ID" value="QDU02546.1"/>
    <property type="molecule type" value="Genomic_DNA"/>
</dbReference>
<evidence type="ECO:0000256" key="8">
    <source>
        <dbReference type="ARBA" id="ARBA00023177"/>
    </source>
</evidence>
<feature type="transmembrane region" description="Helical" evidence="10">
    <location>
        <begin position="419"/>
        <end position="444"/>
    </location>
</feature>
<feature type="signal peptide" evidence="11">
    <location>
        <begin position="1"/>
        <end position="28"/>
    </location>
</feature>
<evidence type="ECO:0000256" key="2">
    <source>
        <dbReference type="ARBA" id="ARBA00005887"/>
    </source>
</evidence>
<keyword evidence="8 10" id="KW-0924">Ammonia transport</keyword>
<evidence type="ECO:0000256" key="6">
    <source>
        <dbReference type="ARBA" id="ARBA00022989"/>
    </source>
</evidence>
<comment type="subcellular location">
    <subcellularLocation>
        <location evidence="1 10">Cell membrane</location>
        <topology evidence="1 10">Multi-pass membrane protein</topology>
    </subcellularLocation>
</comment>
<dbReference type="InterPro" id="IPR001905">
    <property type="entry name" value="Ammonium_transpt"/>
</dbReference>
<feature type="transmembrane region" description="Helical" evidence="10">
    <location>
        <begin position="379"/>
        <end position="399"/>
    </location>
</feature>
<protein>
    <recommendedName>
        <fullName evidence="9 10">Ammonium transporter</fullName>
    </recommendedName>
</protein>
<feature type="transmembrane region" description="Helical" evidence="10">
    <location>
        <begin position="322"/>
        <end position="340"/>
    </location>
</feature>